<proteinExistence type="predicted"/>
<feature type="transmembrane region" description="Helical" evidence="2">
    <location>
        <begin position="157"/>
        <end position="179"/>
    </location>
</feature>
<protein>
    <submittedName>
        <fullName evidence="3">Uncharacterized protein</fullName>
    </submittedName>
</protein>
<keyword evidence="2" id="KW-0472">Membrane</keyword>
<sequence length="182" mass="19652">MTSAHSVGSPTAFPLSSGSASEQSDIPRARSFSSPPQWSTTVILFCVRVPVLSEQIIWVHPRVSTAVRRRIIAFCFDIFVTPIERTIVTTATSPSGIAATARLTASMKVLSTLSVSNLPFLIRLNTNMNTQMPSTNFVSIPLSWDSFFWSGVCPSSASVMAVAILPISVFIPVPVTTILPRP</sequence>
<feature type="compositionally biased region" description="Polar residues" evidence="1">
    <location>
        <begin position="1"/>
        <end position="24"/>
    </location>
</feature>
<organism evidence="3 4">
    <name type="scientific">Candidatus Colimorpha enterica</name>
    <dbReference type="NCBI Taxonomy" id="3083063"/>
    <lineage>
        <taxon>Bacteria</taxon>
        <taxon>Pseudomonadati</taxon>
        <taxon>Bacteroidota</taxon>
        <taxon>Bacteroidia</taxon>
        <taxon>Bacteroidales</taxon>
        <taxon>Candidatus Colimorpha</taxon>
    </lineage>
</organism>
<reference evidence="3" key="1">
    <citation type="submission" date="2012-11" db="EMBL/GenBank/DDBJ databases">
        <title>Dependencies among metagenomic species, viruses, plasmids and units of genetic variation.</title>
        <authorList>
            <person name="Nielsen H.B."/>
            <person name="Almeida M."/>
            <person name="Juncker A.S."/>
            <person name="Rasmussen S."/>
            <person name="Li J."/>
            <person name="Sunagawa S."/>
            <person name="Plichta D."/>
            <person name="Gautier L."/>
            <person name="Le Chatelier E."/>
            <person name="Peletier E."/>
            <person name="Bonde I."/>
            <person name="Nielsen T."/>
            <person name="Manichanh C."/>
            <person name="Arumugam M."/>
            <person name="Batto J."/>
            <person name="Santos M.B.Q.D."/>
            <person name="Blom N."/>
            <person name="Borruel N."/>
            <person name="Burgdorf K.S."/>
            <person name="Boumezbeur F."/>
            <person name="Casellas F."/>
            <person name="Dore J."/>
            <person name="Guarner F."/>
            <person name="Hansen T."/>
            <person name="Hildebrand F."/>
            <person name="Kaas R.S."/>
            <person name="Kennedy S."/>
            <person name="Kristiansen K."/>
            <person name="Kultima J.R."/>
            <person name="Leonard P."/>
            <person name="Levenez F."/>
            <person name="Lund O."/>
            <person name="Moumen B."/>
            <person name="Le Paslier D."/>
            <person name="Pons N."/>
            <person name="Pedersen O."/>
            <person name="Prifti E."/>
            <person name="Qin J."/>
            <person name="Raes J."/>
            <person name="Tap J."/>
            <person name="Tims S."/>
            <person name="Ussery D.W."/>
            <person name="Yamada T."/>
            <person name="MetaHit consortium"/>
            <person name="Renault P."/>
            <person name="Sicheritz-Ponten T."/>
            <person name="Bork P."/>
            <person name="Wang J."/>
            <person name="Brunak S."/>
            <person name="Ehrlich S.D."/>
        </authorList>
    </citation>
    <scope>NUCLEOTIDE SEQUENCE [LARGE SCALE GENOMIC DNA]</scope>
</reference>
<dbReference type="Proteomes" id="UP000017938">
    <property type="component" value="Unassembled WGS sequence"/>
</dbReference>
<keyword evidence="2" id="KW-0812">Transmembrane</keyword>
<accession>R6TLV1</accession>
<gene>
    <name evidence="3" type="ORF">BN580_01495</name>
</gene>
<name>R6TLV1_9BACT</name>
<keyword evidence="2" id="KW-1133">Transmembrane helix</keyword>
<evidence type="ECO:0000256" key="1">
    <source>
        <dbReference type="SAM" id="MobiDB-lite"/>
    </source>
</evidence>
<comment type="caution">
    <text evidence="3">The sequence shown here is derived from an EMBL/GenBank/DDBJ whole genome shotgun (WGS) entry which is preliminary data.</text>
</comment>
<dbReference type="EMBL" id="CBFW010000216">
    <property type="protein sequence ID" value="CDC74388.1"/>
    <property type="molecule type" value="Genomic_DNA"/>
</dbReference>
<dbReference type="STRING" id="1263015.BN580_01495"/>
<evidence type="ECO:0000256" key="2">
    <source>
        <dbReference type="SAM" id="Phobius"/>
    </source>
</evidence>
<dbReference type="AlphaFoldDB" id="R6TLV1"/>
<evidence type="ECO:0000313" key="3">
    <source>
        <dbReference type="EMBL" id="CDC74388.1"/>
    </source>
</evidence>
<feature type="region of interest" description="Disordered" evidence="1">
    <location>
        <begin position="1"/>
        <end position="35"/>
    </location>
</feature>
<evidence type="ECO:0000313" key="4">
    <source>
        <dbReference type="Proteomes" id="UP000017938"/>
    </source>
</evidence>